<dbReference type="NCBIfam" id="NF003593">
    <property type="entry name" value="PRK05255.1-1"/>
    <property type="match status" value="1"/>
</dbReference>
<keyword evidence="8" id="KW-1185">Reference proteome</keyword>
<dbReference type="Pfam" id="PF04751">
    <property type="entry name" value="DarP"/>
    <property type="match status" value="1"/>
</dbReference>
<evidence type="ECO:0000256" key="1">
    <source>
        <dbReference type="ARBA" id="ARBA00022490"/>
    </source>
</evidence>
<keyword evidence="3 5" id="KW-0699">rRNA-binding</keyword>
<evidence type="ECO:0000256" key="6">
    <source>
        <dbReference type="SAM" id="MobiDB-lite"/>
    </source>
</evidence>
<dbReference type="InterPro" id="IPR006839">
    <property type="entry name" value="DarP"/>
</dbReference>
<dbReference type="SUPFAM" id="SSF158710">
    <property type="entry name" value="PSPTO4464-like"/>
    <property type="match status" value="1"/>
</dbReference>
<comment type="subcellular location">
    <subcellularLocation>
        <location evidence="5">Cytoplasm</location>
    </subcellularLocation>
    <text evidence="5">Associates with late stage pre-50S ribosomal subunits.</text>
</comment>
<evidence type="ECO:0000256" key="3">
    <source>
        <dbReference type="ARBA" id="ARBA00022730"/>
    </source>
</evidence>
<feature type="compositionally biased region" description="Basic and acidic residues" evidence="6">
    <location>
        <begin position="1"/>
        <end position="10"/>
    </location>
</feature>
<keyword evidence="1 5" id="KW-0963">Cytoplasm</keyword>
<evidence type="ECO:0000256" key="4">
    <source>
        <dbReference type="ARBA" id="ARBA00022884"/>
    </source>
</evidence>
<dbReference type="CDD" id="cd16331">
    <property type="entry name" value="YjgA-like"/>
    <property type="match status" value="1"/>
</dbReference>
<comment type="similarity">
    <text evidence="5">Belongs to the DarP family.</text>
</comment>
<evidence type="ECO:0000313" key="8">
    <source>
        <dbReference type="Proteomes" id="UP001059934"/>
    </source>
</evidence>
<comment type="function">
    <text evidence="5">Member of a network of 50S ribosomal subunit biogenesis factors which assembles along the 30S-50S interface, preventing incorrect 23S rRNA structures from forming. Promotes peptidyl transferase center (PTC) maturation.</text>
</comment>
<accession>A0ABY5TQC1</accession>
<dbReference type="EMBL" id="CP103416">
    <property type="protein sequence ID" value="UVW35565.1"/>
    <property type="molecule type" value="Genomic_DNA"/>
</dbReference>
<dbReference type="InterPro" id="IPR023153">
    <property type="entry name" value="DarP_sf"/>
</dbReference>
<dbReference type="HAMAP" id="MF_00765">
    <property type="entry name" value="DarP"/>
    <property type="match status" value="1"/>
</dbReference>
<feature type="region of interest" description="Disordered" evidence="6">
    <location>
        <begin position="1"/>
        <end position="28"/>
    </location>
</feature>
<evidence type="ECO:0000256" key="2">
    <source>
        <dbReference type="ARBA" id="ARBA00022517"/>
    </source>
</evidence>
<dbReference type="PANTHER" id="PTHR38101">
    <property type="entry name" value="UPF0307 PROTEIN YJGA"/>
    <property type="match status" value="1"/>
</dbReference>
<dbReference type="PANTHER" id="PTHR38101:SF1">
    <property type="entry name" value="UPF0307 PROTEIN YJGA"/>
    <property type="match status" value="1"/>
</dbReference>
<name>A0ABY5TQC1_9GAMM</name>
<keyword evidence="2 5" id="KW-0690">Ribosome biogenesis</keyword>
<organism evidence="7 8">
    <name type="scientific">SAR92 clade bacterium H455</name>
    <dbReference type="NCBI Taxonomy" id="2974818"/>
    <lineage>
        <taxon>Bacteria</taxon>
        <taxon>Pseudomonadati</taxon>
        <taxon>Pseudomonadota</taxon>
        <taxon>Gammaproteobacteria</taxon>
        <taxon>Cellvibrionales</taxon>
        <taxon>Porticoccaceae</taxon>
        <taxon>SAR92 clade</taxon>
    </lineage>
</organism>
<proteinExistence type="inferred from homology"/>
<sequence>MTDSDIKNSTDNDNNEEDLVSKSQLKRDSHALQDMGSKLVEMPLGQLAKFNLPDNLKDAITEARRLKNREGKRRQLQYIGKLMRTADISFIEETLERMDHQSQTYRQHFMQLETLRDRLISQGNPVIEELMEKYPTADRQQLRNLQRQAARELELKKAPTASKKIFAYLRQLSE</sequence>
<dbReference type="Proteomes" id="UP001059934">
    <property type="component" value="Chromosome"/>
</dbReference>
<dbReference type="Gene3D" id="1.10.60.30">
    <property type="entry name" value="PSPTO4464-like domains"/>
    <property type="match status" value="2"/>
</dbReference>
<protein>
    <recommendedName>
        <fullName evidence="5">Dual-action ribosomal maturation protein DarP</fullName>
    </recommendedName>
    <alternativeName>
        <fullName evidence="5">Large ribosomal subunit assembly factor DarP</fullName>
    </alternativeName>
</protein>
<dbReference type="PIRSF" id="PIRSF016183">
    <property type="entry name" value="UCP016183"/>
    <property type="match status" value="1"/>
</dbReference>
<gene>
    <name evidence="5" type="primary">darP</name>
    <name evidence="7" type="ORF">NYF23_02875</name>
</gene>
<keyword evidence="4 5" id="KW-0694">RNA-binding</keyword>
<evidence type="ECO:0000313" key="7">
    <source>
        <dbReference type="EMBL" id="UVW35565.1"/>
    </source>
</evidence>
<reference evidence="7" key="1">
    <citation type="submission" date="2022-08" db="EMBL/GenBank/DDBJ databases">
        <title>Catabolic pathway analysis in culturable SAR92 clade bacteria reveals their overlooked roles in DMSP degradation in coastal seas.</title>
        <authorList>
            <person name="He X."/>
            <person name="Zhang X."/>
            <person name="Zhang Y."/>
        </authorList>
    </citation>
    <scope>NUCLEOTIDE SEQUENCE</scope>
    <source>
        <strain evidence="7">H455</strain>
    </source>
</reference>
<evidence type="ECO:0000256" key="5">
    <source>
        <dbReference type="HAMAP-Rule" id="MF_00765"/>
    </source>
</evidence>